<dbReference type="FunFam" id="3.30.50.10:FF:000047">
    <property type="entry name" value="glucocorticoid receptor isoform X1"/>
    <property type="match status" value="1"/>
</dbReference>
<dbReference type="GO" id="GO:0005813">
    <property type="term" value="C:centrosome"/>
    <property type="evidence" value="ECO:0007669"/>
    <property type="project" value="UniProtKB-SubCell"/>
</dbReference>
<feature type="compositionally biased region" description="Low complexity" evidence="23">
    <location>
        <begin position="403"/>
        <end position="421"/>
    </location>
</feature>
<keyword evidence="11 22" id="KW-0862">Zinc</keyword>
<dbReference type="GO" id="GO:0031963">
    <property type="term" value="F:nuclear cortisol receptor activity"/>
    <property type="evidence" value="ECO:0007669"/>
    <property type="project" value="UniProtKB-ARBA"/>
</dbReference>
<evidence type="ECO:0000256" key="21">
    <source>
        <dbReference type="ARBA" id="ARBA00031162"/>
    </source>
</evidence>
<dbReference type="InterPro" id="IPR035500">
    <property type="entry name" value="NHR-like_dom_sf"/>
</dbReference>
<proteinExistence type="inferred from homology"/>
<keyword evidence="13 22" id="KW-0805">Transcription regulation</keyword>
<evidence type="ECO:0000256" key="5">
    <source>
        <dbReference type="ARBA" id="ARBA00005413"/>
    </source>
</evidence>
<evidence type="ECO:0000256" key="8">
    <source>
        <dbReference type="ARBA" id="ARBA00022665"/>
    </source>
</evidence>
<dbReference type="InterPro" id="IPR001409">
    <property type="entry name" value="Glcrtcd_rcpt"/>
</dbReference>
<evidence type="ECO:0000256" key="23">
    <source>
        <dbReference type="SAM" id="MobiDB-lite"/>
    </source>
</evidence>
<evidence type="ECO:0000256" key="18">
    <source>
        <dbReference type="ARBA" id="ARBA00023170"/>
    </source>
</evidence>
<dbReference type="SMART" id="SM00399">
    <property type="entry name" value="ZnF_C4"/>
    <property type="match status" value="1"/>
</dbReference>
<dbReference type="SUPFAM" id="SSF57716">
    <property type="entry name" value="Glucocorticoid receptor-like (DNA-binding domain)"/>
    <property type="match status" value="1"/>
</dbReference>
<dbReference type="Gene3D" id="3.30.50.10">
    <property type="entry name" value="Erythroid Transcription Factor GATA-1, subunit A"/>
    <property type="match status" value="1"/>
</dbReference>
<dbReference type="PANTHER" id="PTHR48092">
    <property type="entry name" value="KNIRPS-RELATED PROTEIN-RELATED"/>
    <property type="match status" value="1"/>
</dbReference>
<keyword evidence="14" id="KW-0446">Lipid-binding</keyword>
<feature type="domain" description="NR LBD" evidence="25">
    <location>
        <begin position="544"/>
        <end position="778"/>
    </location>
</feature>
<evidence type="ECO:0000313" key="26">
    <source>
        <dbReference type="Ensembl" id="ENSMMOP00000018205.1"/>
    </source>
</evidence>
<dbReference type="GO" id="GO:0006325">
    <property type="term" value="P:chromatin organization"/>
    <property type="evidence" value="ECO:0007669"/>
    <property type="project" value="UniProtKB-KW"/>
</dbReference>
<dbReference type="STRING" id="94237.ENSMMOP00000018205"/>
<dbReference type="PROSITE" id="PS00031">
    <property type="entry name" value="NUCLEAR_REC_DBD_1"/>
    <property type="match status" value="1"/>
</dbReference>
<dbReference type="InterPro" id="IPR013088">
    <property type="entry name" value="Znf_NHR/GATA"/>
</dbReference>
<feature type="compositionally biased region" description="Polar residues" evidence="23">
    <location>
        <begin position="45"/>
        <end position="63"/>
    </location>
</feature>
<evidence type="ECO:0000256" key="6">
    <source>
        <dbReference type="ARBA" id="ARBA00015625"/>
    </source>
</evidence>
<accession>A0A3Q4BG25</accession>
<dbReference type="GO" id="GO:0005819">
    <property type="term" value="C:spindle"/>
    <property type="evidence" value="ECO:0007669"/>
    <property type="project" value="UniProtKB-SubCell"/>
</dbReference>
<evidence type="ECO:0000256" key="19">
    <source>
        <dbReference type="ARBA" id="ARBA00023212"/>
    </source>
</evidence>
<keyword evidence="9 22" id="KW-0479">Metal-binding</keyword>
<keyword evidence="19" id="KW-0206">Cytoskeleton</keyword>
<dbReference type="PROSITE" id="PS51843">
    <property type="entry name" value="NR_LBD"/>
    <property type="match status" value="1"/>
</dbReference>
<dbReference type="CDD" id="cd07172">
    <property type="entry name" value="NR_DBD_GR_PR"/>
    <property type="match status" value="1"/>
</dbReference>
<feature type="domain" description="Nuclear receptor" evidence="24">
    <location>
        <begin position="432"/>
        <end position="516"/>
    </location>
</feature>
<evidence type="ECO:0000259" key="25">
    <source>
        <dbReference type="PROSITE" id="PS51843"/>
    </source>
</evidence>
<dbReference type="InterPro" id="IPR001628">
    <property type="entry name" value="Znf_hrmn_rcpt"/>
</dbReference>
<feature type="region of interest" description="Disordered" evidence="23">
    <location>
        <begin position="42"/>
        <end position="67"/>
    </location>
</feature>
<evidence type="ECO:0000256" key="9">
    <source>
        <dbReference type="ARBA" id="ARBA00022723"/>
    </source>
</evidence>
<feature type="region of interest" description="Disordered" evidence="23">
    <location>
        <begin position="403"/>
        <end position="426"/>
    </location>
</feature>
<dbReference type="GO" id="GO:1990794">
    <property type="term" value="C:basolateral part of cell"/>
    <property type="evidence" value="ECO:0007669"/>
    <property type="project" value="UniProtKB-ARBA"/>
</dbReference>
<dbReference type="AlphaFoldDB" id="A0A3Q4BG25"/>
<dbReference type="InterPro" id="IPR050200">
    <property type="entry name" value="Nuclear_hormone_rcpt_NR3"/>
</dbReference>
<evidence type="ECO:0000256" key="2">
    <source>
        <dbReference type="ARBA" id="ARBA00004173"/>
    </source>
</evidence>
<dbReference type="GO" id="GO:1990239">
    <property type="term" value="F:steroid hormone binding"/>
    <property type="evidence" value="ECO:0007669"/>
    <property type="project" value="UniProtKB-ARBA"/>
</dbReference>
<evidence type="ECO:0000256" key="22">
    <source>
        <dbReference type="RuleBase" id="RU004334"/>
    </source>
</evidence>
<keyword evidence="10 22" id="KW-0863">Zinc-finger</keyword>
<evidence type="ECO:0000256" key="20">
    <source>
        <dbReference type="ARBA" id="ARBA00023242"/>
    </source>
</evidence>
<dbReference type="GO" id="GO:0010628">
    <property type="term" value="P:positive regulation of gene expression"/>
    <property type="evidence" value="ECO:0007669"/>
    <property type="project" value="UniProtKB-ARBA"/>
</dbReference>
<reference evidence="26" key="1">
    <citation type="submission" date="2025-08" db="UniProtKB">
        <authorList>
            <consortium name="Ensembl"/>
        </authorList>
    </citation>
    <scope>IDENTIFICATION</scope>
</reference>
<dbReference type="SUPFAM" id="SSF48508">
    <property type="entry name" value="Nuclear receptor ligand-binding domain"/>
    <property type="match status" value="1"/>
</dbReference>
<dbReference type="GO" id="GO:0051414">
    <property type="term" value="P:response to cortisol"/>
    <property type="evidence" value="ECO:0007669"/>
    <property type="project" value="UniProtKB-ARBA"/>
</dbReference>
<dbReference type="GO" id="GO:0001046">
    <property type="term" value="F:core promoter sequence-specific DNA binding"/>
    <property type="evidence" value="ECO:0007669"/>
    <property type="project" value="UniProtKB-ARBA"/>
</dbReference>
<evidence type="ECO:0000256" key="13">
    <source>
        <dbReference type="ARBA" id="ARBA00023015"/>
    </source>
</evidence>
<dbReference type="Pfam" id="PF02155">
    <property type="entry name" value="GCR"/>
    <property type="match status" value="1"/>
</dbReference>
<evidence type="ECO:0000256" key="17">
    <source>
        <dbReference type="ARBA" id="ARBA00023163"/>
    </source>
</evidence>
<feature type="region of interest" description="Disordered" evidence="23">
    <location>
        <begin position="246"/>
        <end position="276"/>
    </location>
</feature>
<keyword evidence="8" id="KW-0754">Steroid-binding</keyword>
<comment type="similarity">
    <text evidence="5">Belongs to the nuclear hormone receptor family. NR3 subfamily.</text>
</comment>
<feature type="compositionally biased region" description="Low complexity" evidence="23">
    <location>
        <begin position="257"/>
        <end position="273"/>
    </location>
</feature>
<dbReference type="PROSITE" id="PS51030">
    <property type="entry name" value="NUCLEAR_REC_DBD_2"/>
    <property type="match status" value="1"/>
</dbReference>
<evidence type="ECO:0000256" key="15">
    <source>
        <dbReference type="ARBA" id="ARBA00023125"/>
    </source>
</evidence>
<dbReference type="InterPro" id="IPR000536">
    <property type="entry name" value="Nucl_hrmn_rcpt_lig-bd"/>
</dbReference>
<keyword evidence="17 22" id="KW-0804">Transcription</keyword>
<keyword evidence="27" id="KW-1185">Reference proteome</keyword>
<sequence length="797" mass="87568">MDQDGLKCNGNGDDSLTFGEAGIRVGRDTGDAAGSLLQSAMHLPGSSSLPQLTISPNEQGGTKENSELGGLFEPPQHLALSGMKEGKILRVQKQQNPDIDLFNMENSLLKQSISSLERTPTSVINTSDFSVLGNLPLPDLFPQHIKQEGSFSLDKDLGTYSGQTGAVPSDLDGSSGRLIEDTEIWQDLDLPSSLPEISDFELDSEVAHLDNILHDGRGGSGAPVSGLLKETKSLLGNGINCTSVNGTNQPIQHHSHQQLLQHQQHQLHHQQQQPGSLLSSVMIKEEKDPDDSFTHIRTPGVVKQEKQSSDAFCQAACLQSGMSSLHGGGAMPSPMGVSAGPSYHYSANPSSTVGLQDQKPFGMYPNMPLVGESWASGNRYGELPGIQRGDNGMPSSTALGTFSASFSSSSPRAGESGSSAAVGQTKPSGQAHKICLVCSDEASGCHYGVVTCGSCKVFFKRAVEGWRARQNTDGQHNYLCAGRNDCIIDKIRRKNCPACRFRKCLQAGMNLEARKNKKLIKMRVQRPSGSSEPVNMPVPVIPRCMPQLVPTMLSVLKAIEPDIIYSGYDSTLPDTSSRLMTTLNRLGGQQVISAVKWAKSLPGFRNLHLDDQMTLLQCSWLFLMSFSLGWRSYEQCNGRLLCFAPDLVINKERMKLPFMNDQCEQMLKICNEFVRLQVSYDEYLCMKVLLLLSTVPKEGLKSQVVFDEIRMTYIKELGKAIVKREENASQNWQRFYQLTKLLDSMQEMVEGLLQICFYTFVNKTLSVEFPEMLAEIITNQIPKFKDGSVKTLLFHQK</sequence>
<evidence type="ECO:0000256" key="3">
    <source>
        <dbReference type="ARBA" id="ARBA00004186"/>
    </source>
</evidence>
<keyword evidence="7" id="KW-0963">Cytoplasm</keyword>
<keyword evidence="16" id="KW-0496">Mitochondrion</keyword>
<dbReference type="OMA" id="MEDTEIW"/>
<evidence type="ECO:0000256" key="11">
    <source>
        <dbReference type="ARBA" id="ARBA00022833"/>
    </source>
</evidence>
<dbReference type="SMART" id="SM00430">
    <property type="entry name" value="HOLI"/>
    <property type="match status" value="1"/>
</dbReference>
<keyword evidence="18 22" id="KW-0675">Receptor</keyword>
<evidence type="ECO:0000256" key="10">
    <source>
        <dbReference type="ARBA" id="ARBA00022771"/>
    </source>
</evidence>
<keyword evidence="15 22" id="KW-0238">DNA-binding</keyword>
<dbReference type="Ensembl" id="ENSMMOT00000018501.1">
    <property type="protein sequence ID" value="ENSMMOP00000018205.1"/>
    <property type="gene ID" value="ENSMMOG00000013789.1"/>
</dbReference>
<evidence type="ECO:0000256" key="7">
    <source>
        <dbReference type="ARBA" id="ARBA00022490"/>
    </source>
</evidence>
<evidence type="ECO:0000256" key="12">
    <source>
        <dbReference type="ARBA" id="ARBA00022853"/>
    </source>
</evidence>
<dbReference type="InterPro" id="IPR001723">
    <property type="entry name" value="Nuclear_hrmn_rcpt"/>
</dbReference>
<dbReference type="Proteomes" id="UP000261620">
    <property type="component" value="Unplaced"/>
</dbReference>
<evidence type="ECO:0000256" key="16">
    <source>
        <dbReference type="ARBA" id="ARBA00023128"/>
    </source>
</evidence>
<comment type="subcellular location">
    <subcellularLocation>
        <location evidence="4">Cytoplasm</location>
        <location evidence="4">Cytoskeleton</location>
        <location evidence="4">Microtubule organizing center</location>
        <location evidence="4">Centrosome</location>
    </subcellularLocation>
    <subcellularLocation>
        <location evidence="3">Cytoplasm</location>
        <location evidence="3">Cytoskeleton</location>
        <location evidence="3">Spindle</location>
    </subcellularLocation>
    <subcellularLocation>
        <location evidence="2">Mitochondrion</location>
    </subcellularLocation>
    <subcellularLocation>
        <location evidence="1 22">Nucleus</location>
    </subcellularLocation>
</comment>
<dbReference type="GO" id="GO:0005634">
    <property type="term" value="C:nucleus"/>
    <property type="evidence" value="ECO:0007669"/>
    <property type="project" value="UniProtKB-SubCell"/>
</dbReference>
<keyword evidence="12" id="KW-0156">Chromatin regulator</keyword>
<protein>
    <recommendedName>
        <fullName evidence="6">Glucocorticoid receptor</fullName>
    </recommendedName>
    <alternativeName>
        <fullName evidence="21">Nuclear receptor subfamily 3 group C member 1</fullName>
    </alternativeName>
</protein>
<dbReference type="Pfam" id="PF00104">
    <property type="entry name" value="Hormone_recep"/>
    <property type="match status" value="1"/>
</dbReference>
<evidence type="ECO:0000256" key="1">
    <source>
        <dbReference type="ARBA" id="ARBA00004123"/>
    </source>
</evidence>
<dbReference type="GO" id="GO:0005739">
    <property type="term" value="C:mitochondrion"/>
    <property type="evidence" value="ECO:0007669"/>
    <property type="project" value="UniProtKB-SubCell"/>
</dbReference>
<evidence type="ECO:0000256" key="4">
    <source>
        <dbReference type="ARBA" id="ARBA00004300"/>
    </source>
</evidence>
<dbReference type="PRINTS" id="PR00398">
    <property type="entry name" value="STRDHORMONER"/>
</dbReference>
<dbReference type="PRINTS" id="PR00047">
    <property type="entry name" value="STROIDFINGER"/>
</dbReference>
<evidence type="ECO:0000313" key="27">
    <source>
        <dbReference type="Proteomes" id="UP000261620"/>
    </source>
</evidence>
<reference evidence="26" key="2">
    <citation type="submission" date="2025-09" db="UniProtKB">
        <authorList>
            <consortium name="Ensembl"/>
        </authorList>
    </citation>
    <scope>IDENTIFICATION</scope>
</reference>
<evidence type="ECO:0000256" key="14">
    <source>
        <dbReference type="ARBA" id="ARBA00023121"/>
    </source>
</evidence>
<dbReference type="FunFam" id="1.10.565.10:FF:000004">
    <property type="entry name" value="Androgen receptor variant"/>
    <property type="match status" value="1"/>
</dbReference>
<dbReference type="Pfam" id="PF00105">
    <property type="entry name" value="zf-C4"/>
    <property type="match status" value="1"/>
</dbReference>
<organism evidence="26 27">
    <name type="scientific">Mola mola</name>
    <name type="common">Ocean sunfish</name>
    <name type="synonym">Tetraodon mola</name>
    <dbReference type="NCBI Taxonomy" id="94237"/>
    <lineage>
        <taxon>Eukaryota</taxon>
        <taxon>Metazoa</taxon>
        <taxon>Chordata</taxon>
        <taxon>Craniata</taxon>
        <taxon>Vertebrata</taxon>
        <taxon>Euteleostomi</taxon>
        <taxon>Actinopterygii</taxon>
        <taxon>Neopterygii</taxon>
        <taxon>Teleostei</taxon>
        <taxon>Neoteleostei</taxon>
        <taxon>Acanthomorphata</taxon>
        <taxon>Eupercaria</taxon>
        <taxon>Tetraodontiformes</taxon>
        <taxon>Molidae</taxon>
        <taxon>Mola</taxon>
    </lineage>
</organism>
<dbReference type="Gene3D" id="1.10.565.10">
    <property type="entry name" value="Retinoid X Receptor"/>
    <property type="match status" value="1"/>
</dbReference>
<keyword evidence="20 22" id="KW-0539">Nucleus</keyword>
<evidence type="ECO:0000259" key="24">
    <source>
        <dbReference type="PROSITE" id="PS51030"/>
    </source>
</evidence>
<dbReference type="GO" id="GO:0008270">
    <property type="term" value="F:zinc ion binding"/>
    <property type="evidence" value="ECO:0007669"/>
    <property type="project" value="UniProtKB-KW"/>
</dbReference>
<name>A0A3Q4BG25_MOLML</name>